<evidence type="ECO:0000313" key="10">
    <source>
        <dbReference type="EMBL" id="BDU73696.1"/>
    </source>
</evidence>
<evidence type="ECO:0000259" key="9">
    <source>
        <dbReference type="PROSITE" id="PS50850"/>
    </source>
</evidence>
<evidence type="ECO:0000256" key="7">
    <source>
        <dbReference type="ARBA" id="ARBA00023136"/>
    </source>
</evidence>
<keyword evidence="5 8" id="KW-0812">Transmembrane</keyword>
<dbReference type="GO" id="GO:0022857">
    <property type="term" value="F:transmembrane transporter activity"/>
    <property type="evidence" value="ECO:0007669"/>
    <property type="project" value="InterPro"/>
</dbReference>
<feature type="domain" description="Major facilitator superfamily (MFS) profile" evidence="9">
    <location>
        <begin position="18"/>
        <end position="398"/>
    </location>
</feature>
<dbReference type="PANTHER" id="PTHR43271">
    <property type="entry name" value="BLL2771 PROTEIN"/>
    <property type="match status" value="1"/>
</dbReference>
<keyword evidence="3" id="KW-0813">Transport</keyword>
<feature type="transmembrane region" description="Helical" evidence="8">
    <location>
        <begin position="142"/>
        <end position="164"/>
    </location>
</feature>
<evidence type="ECO:0000256" key="5">
    <source>
        <dbReference type="ARBA" id="ARBA00022692"/>
    </source>
</evidence>
<dbReference type="CDD" id="cd17324">
    <property type="entry name" value="MFS_NepI_like"/>
    <property type="match status" value="1"/>
</dbReference>
<feature type="transmembrane region" description="Helical" evidence="8">
    <location>
        <begin position="309"/>
        <end position="331"/>
    </location>
</feature>
<dbReference type="InterPro" id="IPR036259">
    <property type="entry name" value="MFS_trans_sf"/>
</dbReference>
<dbReference type="PANTHER" id="PTHR43271:SF2">
    <property type="entry name" value="BLL2771 PROTEIN"/>
    <property type="match status" value="1"/>
</dbReference>
<dbReference type="SUPFAM" id="SSF103473">
    <property type="entry name" value="MFS general substrate transporter"/>
    <property type="match status" value="1"/>
</dbReference>
<evidence type="ECO:0000256" key="2">
    <source>
        <dbReference type="ARBA" id="ARBA00008335"/>
    </source>
</evidence>
<feature type="transmembrane region" description="Helical" evidence="8">
    <location>
        <begin position="369"/>
        <end position="392"/>
    </location>
</feature>
<dbReference type="AlphaFoldDB" id="A0AA48GXI2"/>
<evidence type="ECO:0000313" key="11">
    <source>
        <dbReference type="Proteomes" id="UP001238179"/>
    </source>
</evidence>
<dbReference type="Pfam" id="PF07690">
    <property type="entry name" value="MFS_1"/>
    <property type="match status" value="2"/>
</dbReference>
<feature type="transmembrane region" description="Helical" evidence="8">
    <location>
        <begin position="220"/>
        <end position="243"/>
    </location>
</feature>
<evidence type="ECO:0000256" key="6">
    <source>
        <dbReference type="ARBA" id="ARBA00022989"/>
    </source>
</evidence>
<dbReference type="GO" id="GO:0005886">
    <property type="term" value="C:plasma membrane"/>
    <property type="evidence" value="ECO:0007669"/>
    <property type="project" value="UniProtKB-SubCell"/>
</dbReference>
<feature type="transmembrane region" description="Helical" evidence="8">
    <location>
        <begin position="20"/>
        <end position="40"/>
    </location>
</feature>
<gene>
    <name evidence="10" type="ORF">METEAL_28700</name>
</gene>
<evidence type="ECO:0000256" key="4">
    <source>
        <dbReference type="ARBA" id="ARBA00022475"/>
    </source>
</evidence>
<dbReference type="KEGG" id="msil:METEAL_28700"/>
<feature type="transmembrane region" description="Helical" evidence="8">
    <location>
        <begin position="170"/>
        <end position="188"/>
    </location>
</feature>
<keyword evidence="7 8" id="KW-0472">Membrane</keyword>
<proteinExistence type="inferred from homology"/>
<reference evidence="11" key="1">
    <citation type="journal article" date="2023" name="Int. J. Syst. Evol. Microbiol.">
        <title>Mesoterricola silvestris gen. nov., sp. nov., Mesoterricola sediminis sp. nov., Geothrix oryzae sp. nov., Geothrix edaphica sp. nov., Geothrix rubra sp. nov., and Geothrix limicola sp. nov., six novel members of Acidobacteriota isolated from soils.</title>
        <authorList>
            <person name="Itoh H."/>
            <person name="Sugisawa Y."/>
            <person name="Mise K."/>
            <person name="Xu Z."/>
            <person name="Kuniyasu M."/>
            <person name="Ushijima N."/>
            <person name="Kawano K."/>
            <person name="Kobayashi E."/>
            <person name="Shiratori Y."/>
            <person name="Masuda Y."/>
            <person name="Senoo K."/>
        </authorList>
    </citation>
    <scope>NUCLEOTIDE SEQUENCE [LARGE SCALE GENOMIC DNA]</scope>
    <source>
        <strain evidence="11">W79</strain>
    </source>
</reference>
<evidence type="ECO:0000256" key="1">
    <source>
        <dbReference type="ARBA" id="ARBA00004651"/>
    </source>
</evidence>
<sequence length="407" mass="42666">MQSMLSASPSTRAAERRRTLAVAFAGFSAFLGLYVTQPLLPLFEHLFRAGKATVSLTLTASTLGVAIAAPLIGSVADRLGRKRVIVGSAGLLTLATFLSATATGLGTLIFWRFFQGLFTPGVFAVTVAYVQEEWAGGAVGRALSIYVTGTVIGGFTGRIVSGLVATHWNWRWAFAATGAMVGLSTLVLQSWLPRERRFAGPARGQSLASGAAGHLRNPPLVATFAVGFGVLFSLVATFTYVTFHLAGAPFHLSPMAISLLFCTYLFGAAVTPPCGHIIDRYGQRAALALAMGTGVAGMLLTLLPSLWAVIAGLALCCSGVFVAQAASTSFIGMIAGTHKALAVGLYVTCYYIGGSAGAELPGFLWRFGGWPSCVALVILVQLLTIAVTRVFWDVRTGGRLEAYPMEG</sequence>
<name>A0AA48GXI2_9BACT</name>
<accession>A0AA48GXI2</accession>
<dbReference type="EMBL" id="AP027080">
    <property type="protein sequence ID" value="BDU73696.1"/>
    <property type="molecule type" value="Genomic_DNA"/>
</dbReference>
<feature type="transmembrane region" description="Helical" evidence="8">
    <location>
        <begin position="255"/>
        <end position="278"/>
    </location>
</feature>
<keyword evidence="6 8" id="KW-1133">Transmembrane helix</keyword>
<comment type="subcellular location">
    <subcellularLocation>
        <location evidence="1">Cell membrane</location>
        <topology evidence="1">Multi-pass membrane protein</topology>
    </subcellularLocation>
</comment>
<evidence type="ECO:0000256" key="8">
    <source>
        <dbReference type="SAM" id="Phobius"/>
    </source>
</evidence>
<protein>
    <submittedName>
        <fullName evidence="10">MFS transporter</fullName>
    </submittedName>
</protein>
<organism evidence="10 11">
    <name type="scientific">Mesoterricola silvestris</name>
    <dbReference type="NCBI Taxonomy" id="2927979"/>
    <lineage>
        <taxon>Bacteria</taxon>
        <taxon>Pseudomonadati</taxon>
        <taxon>Acidobacteriota</taxon>
        <taxon>Holophagae</taxon>
        <taxon>Holophagales</taxon>
        <taxon>Holophagaceae</taxon>
        <taxon>Mesoterricola</taxon>
    </lineage>
</organism>
<feature type="transmembrane region" description="Helical" evidence="8">
    <location>
        <begin position="84"/>
        <end position="103"/>
    </location>
</feature>
<feature type="transmembrane region" description="Helical" evidence="8">
    <location>
        <begin position="285"/>
        <end position="303"/>
    </location>
</feature>
<feature type="transmembrane region" description="Helical" evidence="8">
    <location>
        <begin position="52"/>
        <end position="72"/>
    </location>
</feature>
<dbReference type="InterPro" id="IPR011701">
    <property type="entry name" value="MFS"/>
</dbReference>
<dbReference type="Gene3D" id="1.20.1250.20">
    <property type="entry name" value="MFS general substrate transporter like domains"/>
    <property type="match status" value="1"/>
</dbReference>
<dbReference type="Proteomes" id="UP001238179">
    <property type="component" value="Chromosome"/>
</dbReference>
<dbReference type="InterPro" id="IPR020846">
    <property type="entry name" value="MFS_dom"/>
</dbReference>
<feature type="transmembrane region" description="Helical" evidence="8">
    <location>
        <begin position="343"/>
        <end position="363"/>
    </location>
</feature>
<keyword evidence="11" id="KW-1185">Reference proteome</keyword>
<dbReference type="PROSITE" id="PS50850">
    <property type="entry name" value="MFS"/>
    <property type="match status" value="1"/>
</dbReference>
<comment type="similarity">
    <text evidence="2">Belongs to the major facilitator superfamily.</text>
</comment>
<evidence type="ECO:0000256" key="3">
    <source>
        <dbReference type="ARBA" id="ARBA00022448"/>
    </source>
</evidence>
<feature type="transmembrane region" description="Helical" evidence="8">
    <location>
        <begin position="109"/>
        <end position="130"/>
    </location>
</feature>
<keyword evidence="4" id="KW-1003">Cell membrane</keyword>